<keyword evidence="4" id="KW-1185">Reference proteome</keyword>
<dbReference type="Proteomes" id="UP000604001">
    <property type="component" value="Unassembled WGS sequence"/>
</dbReference>
<proteinExistence type="predicted"/>
<evidence type="ECO:0000259" key="2">
    <source>
        <dbReference type="PROSITE" id="PS51819"/>
    </source>
</evidence>
<reference evidence="3 4" key="1">
    <citation type="submission" date="2020-08" db="EMBL/GenBank/DDBJ databases">
        <title>novel species in genus Nocardioides.</title>
        <authorList>
            <person name="Zhang G."/>
        </authorList>
    </citation>
    <scope>NUCLEOTIDE SEQUENCE [LARGE SCALE GENOMIC DNA]</scope>
    <source>
        <strain evidence="3 4">SC8A-24</strain>
    </source>
</reference>
<dbReference type="RefSeq" id="WP_186347353.1">
    <property type="nucleotide sequence ID" value="NZ_BMMR01000001.1"/>
</dbReference>
<name>A0ABR6UCS5_9ACTN</name>
<comment type="caution">
    <text evidence="3">The sequence shown here is derived from an EMBL/GenBank/DDBJ whole genome shotgun (WGS) entry which is preliminary data.</text>
</comment>
<dbReference type="Gene3D" id="3.30.720.110">
    <property type="match status" value="1"/>
</dbReference>
<dbReference type="InterPro" id="IPR004360">
    <property type="entry name" value="Glyas_Fos-R_dOase_dom"/>
</dbReference>
<dbReference type="InterPro" id="IPR037523">
    <property type="entry name" value="VOC_core"/>
</dbReference>
<dbReference type="InterPro" id="IPR029068">
    <property type="entry name" value="Glyas_Bleomycin-R_OHBP_Dase"/>
</dbReference>
<dbReference type="PROSITE" id="PS51819">
    <property type="entry name" value="VOC"/>
    <property type="match status" value="1"/>
</dbReference>
<dbReference type="PANTHER" id="PTHR34109:SF1">
    <property type="entry name" value="VOC DOMAIN-CONTAINING PROTEIN"/>
    <property type="match status" value="1"/>
</dbReference>
<dbReference type="Pfam" id="PF00903">
    <property type="entry name" value="Glyoxalase"/>
    <property type="match status" value="1"/>
</dbReference>
<protein>
    <submittedName>
        <fullName evidence="3">Glyoxalase</fullName>
    </submittedName>
</protein>
<organism evidence="3 4">
    <name type="scientific">Nocardioides deserti</name>
    <dbReference type="NCBI Taxonomy" id="1588644"/>
    <lineage>
        <taxon>Bacteria</taxon>
        <taxon>Bacillati</taxon>
        <taxon>Actinomycetota</taxon>
        <taxon>Actinomycetes</taxon>
        <taxon>Propionibacteriales</taxon>
        <taxon>Nocardioidaceae</taxon>
        <taxon>Nocardioides</taxon>
    </lineage>
</organism>
<dbReference type="EMBL" id="JACMYC010000017">
    <property type="protein sequence ID" value="MBC2962165.1"/>
    <property type="molecule type" value="Genomic_DNA"/>
</dbReference>
<dbReference type="Gene3D" id="3.30.720.120">
    <property type="match status" value="1"/>
</dbReference>
<feature type="region of interest" description="Disordered" evidence="1">
    <location>
        <begin position="113"/>
        <end position="134"/>
    </location>
</feature>
<gene>
    <name evidence="3" type="ORF">H7344_17880</name>
</gene>
<evidence type="ECO:0000256" key="1">
    <source>
        <dbReference type="SAM" id="MobiDB-lite"/>
    </source>
</evidence>
<evidence type="ECO:0000313" key="4">
    <source>
        <dbReference type="Proteomes" id="UP000604001"/>
    </source>
</evidence>
<sequence>MSEMQSQAATVRLWHTLTFRDASAMTTWLRAVGFVEHATYRDETDDTVVLHAEWLWPGGGGIMFGSARPEAAVDNAGTSAAYLVADDPDAVFDAAVAAGATVLRPMVEQPYGGRGGSVADPEGNHWSIGSYQPG</sequence>
<feature type="domain" description="VOC" evidence="2">
    <location>
        <begin position="11"/>
        <end position="131"/>
    </location>
</feature>
<dbReference type="PANTHER" id="PTHR34109">
    <property type="entry name" value="BNAUNNG04460D PROTEIN-RELATED"/>
    <property type="match status" value="1"/>
</dbReference>
<evidence type="ECO:0000313" key="3">
    <source>
        <dbReference type="EMBL" id="MBC2962165.1"/>
    </source>
</evidence>
<accession>A0ABR6UCS5</accession>
<dbReference type="SUPFAM" id="SSF54593">
    <property type="entry name" value="Glyoxalase/Bleomycin resistance protein/Dihydroxybiphenyl dioxygenase"/>
    <property type="match status" value="1"/>
</dbReference>